<dbReference type="InterPro" id="IPR008579">
    <property type="entry name" value="UGlyAH_Cupin_dom"/>
</dbReference>
<evidence type="ECO:0000313" key="2">
    <source>
        <dbReference type="EMBL" id="SDX04520.1"/>
    </source>
</evidence>
<dbReference type="InterPro" id="IPR011051">
    <property type="entry name" value="RmlC_Cupin_sf"/>
</dbReference>
<name>A0A1H2YHG8_9RHOB</name>
<dbReference type="PANTHER" id="PTHR40943:SF1">
    <property type="entry name" value="CYTOPLASMIC PROTEIN"/>
    <property type="match status" value="1"/>
</dbReference>
<keyword evidence="3" id="KW-1185">Reference proteome</keyword>
<dbReference type="RefSeq" id="WP_074736794.1">
    <property type="nucleotide sequence ID" value="NZ_FNNP01000002.1"/>
</dbReference>
<accession>A0A1H2YHG8</accession>
<dbReference type="InterPro" id="IPR014710">
    <property type="entry name" value="RmlC-like_jellyroll"/>
</dbReference>
<dbReference type="Gene3D" id="2.60.120.10">
    <property type="entry name" value="Jelly Rolls"/>
    <property type="match status" value="1"/>
</dbReference>
<evidence type="ECO:0000259" key="1">
    <source>
        <dbReference type="Pfam" id="PF05899"/>
    </source>
</evidence>
<gene>
    <name evidence="2" type="ORF">SAMN05444358_102283</name>
</gene>
<dbReference type="AlphaFoldDB" id="A0A1H2YHG8"/>
<dbReference type="Pfam" id="PF05899">
    <property type="entry name" value="Cupin_3"/>
    <property type="match status" value="1"/>
</dbReference>
<proteinExistence type="predicted"/>
<evidence type="ECO:0000313" key="3">
    <source>
        <dbReference type="Proteomes" id="UP000183400"/>
    </source>
</evidence>
<sequence length="117" mass="12779">MINLTSIGNLDNVEIGAFEPKLTTVTPGQLEARASVWSSNDGGTKIGVWECTPGEFTADRLAMAEHCHILSGRVTVRDEDGSNETTLEAGSLLMLPKGWKGTWVVHEHVRKTYVLVE</sequence>
<reference evidence="3" key="1">
    <citation type="submission" date="2016-10" db="EMBL/GenBank/DDBJ databases">
        <authorList>
            <person name="Varghese N."/>
            <person name="Submissions S."/>
        </authorList>
    </citation>
    <scope>NUCLEOTIDE SEQUENCE [LARGE SCALE GENOMIC DNA]</scope>
    <source>
        <strain evidence="3">DSM 27839</strain>
    </source>
</reference>
<dbReference type="PANTHER" id="PTHR40943">
    <property type="entry name" value="CYTOPLASMIC PROTEIN-RELATED"/>
    <property type="match status" value="1"/>
</dbReference>
<dbReference type="Proteomes" id="UP000183400">
    <property type="component" value="Unassembled WGS sequence"/>
</dbReference>
<dbReference type="CDD" id="cd02227">
    <property type="entry name" value="cupin_TM1112-like"/>
    <property type="match status" value="1"/>
</dbReference>
<protein>
    <recommendedName>
        <fullName evidence="1">(S)-ureidoglycine aminohydrolase cupin domain-containing protein</fullName>
    </recommendedName>
</protein>
<feature type="domain" description="(S)-ureidoglycine aminohydrolase cupin" evidence="1">
    <location>
        <begin position="40"/>
        <end position="113"/>
    </location>
</feature>
<organism evidence="2 3">
    <name type="scientific">Ruegeria halocynthiae</name>
    <dbReference type="NCBI Taxonomy" id="985054"/>
    <lineage>
        <taxon>Bacteria</taxon>
        <taxon>Pseudomonadati</taxon>
        <taxon>Pseudomonadota</taxon>
        <taxon>Alphaproteobacteria</taxon>
        <taxon>Rhodobacterales</taxon>
        <taxon>Roseobacteraceae</taxon>
        <taxon>Ruegeria</taxon>
    </lineage>
</organism>
<dbReference type="OrthoDB" id="9799053at2"/>
<dbReference type="SUPFAM" id="SSF51182">
    <property type="entry name" value="RmlC-like cupins"/>
    <property type="match status" value="1"/>
</dbReference>
<dbReference type="EMBL" id="FNNP01000002">
    <property type="protein sequence ID" value="SDX04520.1"/>
    <property type="molecule type" value="Genomic_DNA"/>
</dbReference>
<dbReference type="STRING" id="985054.SAMN05444358_102283"/>